<name>A0A5B9MHH5_9BACT</name>
<reference evidence="1 2" key="1">
    <citation type="submission" date="2019-02" db="EMBL/GenBank/DDBJ databases">
        <title>Planctomycetal bacteria perform biofilm scaping via a novel small molecule.</title>
        <authorList>
            <person name="Jeske O."/>
            <person name="Boedeker C."/>
            <person name="Wiegand S."/>
            <person name="Breitling P."/>
            <person name="Kallscheuer N."/>
            <person name="Jogler M."/>
            <person name="Rohde M."/>
            <person name="Petersen J."/>
            <person name="Medema M.H."/>
            <person name="Surup F."/>
            <person name="Jogler C."/>
        </authorList>
    </citation>
    <scope>NUCLEOTIDE SEQUENCE [LARGE SCALE GENOMIC DNA]</scope>
    <source>
        <strain evidence="1 2">Mal15</strain>
    </source>
</reference>
<sequence length="69" mass="7801">MAANHGMQRSGGGAVSHEINVNSRRPLIPVVRRLAAVTLSETFFCQRSITKASVFSFAFWIYWLRHLPL</sequence>
<evidence type="ECO:0000313" key="1">
    <source>
        <dbReference type="EMBL" id="QEG00733.1"/>
    </source>
</evidence>
<evidence type="ECO:0000313" key="2">
    <source>
        <dbReference type="Proteomes" id="UP000321353"/>
    </source>
</evidence>
<dbReference type="EMBL" id="CP036264">
    <property type="protein sequence ID" value="QEG00733.1"/>
    <property type="molecule type" value="Genomic_DNA"/>
</dbReference>
<accession>A0A5B9MHH5</accession>
<keyword evidence="2" id="KW-1185">Reference proteome</keyword>
<dbReference type="KEGG" id="smam:Mal15_48050"/>
<dbReference type="Proteomes" id="UP000321353">
    <property type="component" value="Chromosome"/>
</dbReference>
<protein>
    <submittedName>
        <fullName evidence="1">Uncharacterized protein</fullName>
    </submittedName>
</protein>
<dbReference type="AlphaFoldDB" id="A0A5B9MHH5"/>
<organism evidence="1 2">
    <name type="scientific">Stieleria maiorica</name>
    <dbReference type="NCBI Taxonomy" id="2795974"/>
    <lineage>
        <taxon>Bacteria</taxon>
        <taxon>Pseudomonadati</taxon>
        <taxon>Planctomycetota</taxon>
        <taxon>Planctomycetia</taxon>
        <taxon>Pirellulales</taxon>
        <taxon>Pirellulaceae</taxon>
        <taxon>Stieleria</taxon>
    </lineage>
</organism>
<gene>
    <name evidence="1" type="ORF">Mal15_48050</name>
</gene>
<proteinExistence type="predicted"/>